<feature type="site" description="Increases basicity of active site Tyr" evidence="10">
    <location>
        <position position="108"/>
    </location>
</feature>
<evidence type="ECO:0000313" key="14">
    <source>
        <dbReference type="Proteomes" id="UP000199288"/>
    </source>
</evidence>
<comment type="cofactor">
    <cofactor evidence="11">
        <name>NAD(+)</name>
        <dbReference type="ChEBI" id="CHEBI:57540"/>
    </cofactor>
    <text evidence="11">Binds 1 NAD(+) per subunit.</text>
</comment>
<keyword evidence="2 9" id="KW-0479">Metal-binding</keyword>
<evidence type="ECO:0000259" key="12">
    <source>
        <dbReference type="Pfam" id="PF11975"/>
    </source>
</evidence>
<dbReference type="GO" id="GO:0046872">
    <property type="term" value="F:metal ion binding"/>
    <property type="evidence" value="ECO:0007669"/>
    <property type="project" value="UniProtKB-KW"/>
</dbReference>
<evidence type="ECO:0000256" key="1">
    <source>
        <dbReference type="ARBA" id="ARBA00010141"/>
    </source>
</evidence>
<sequence>MTHLAIIGGGGFRIPLIVHALTTSHRTLRLSRLTLIDVDDDRLAAMRAIVTDQLRSSPHLDLELTTTNDLAAGLIGADVIFVAVRPGGVEGRVIDELTALEHDFLGQETVGVAGMAYALRTIPVARKFAATIADVAPDAWTINFTNPAGVITQAMREHLGPRVVGICDTPIALLRRARAALDLAPATSGSFDYLGLNHLGWLRSLVVDGTDRLPELLSDEARLGTLEEAQLMGTQWISRVGALPNEYLFYYYRHREALAAISASETRGQFLAAQQHHFYELCTHEEHPYELWNRTRAARDASYMAEGRAPEDRYARETAEIEQGGYQEVALDAMTAFLHDEPATMILNVGNTDTPDGAPVIPGLPNDAVIEVGCHVDTGGAHPWPIAPARGDMLALMLAIKECDALLLSATKHGDYELAARAFGTHPLVDSVDAADALLTAYCERIPAIREALSYPHPLP</sequence>
<dbReference type="Pfam" id="PF02056">
    <property type="entry name" value="Glyco_hydro_4"/>
    <property type="match status" value="1"/>
</dbReference>
<dbReference type="Gene3D" id="3.40.50.720">
    <property type="entry name" value="NAD(P)-binding Rossmann-like Domain"/>
    <property type="match status" value="1"/>
</dbReference>
<protein>
    <submittedName>
        <fullName evidence="13">6-phospho-beta-glucosidase</fullName>
    </submittedName>
</protein>
<evidence type="ECO:0000256" key="6">
    <source>
        <dbReference type="ARBA" id="ARBA00023295"/>
    </source>
</evidence>
<keyword evidence="4 11" id="KW-0520">NAD</keyword>
<keyword evidence="14" id="KW-1185">Reference proteome</keyword>
<dbReference type="AlphaFoldDB" id="A0A1H3VTM5"/>
<keyword evidence="6 11" id="KW-0326">Glycosidase</keyword>
<evidence type="ECO:0000256" key="8">
    <source>
        <dbReference type="PIRSR" id="PIRSR601088-2"/>
    </source>
</evidence>
<dbReference type="PRINTS" id="PR00732">
    <property type="entry name" value="GLHYDRLASE4"/>
</dbReference>
<feature type="active site" description="Proton acceptor" evidence="7">
    <location>
        <position position="247"/>
    </location>
</feature>
<gene>
    <name evidence="13" type="ORF">SAMN02910418_00206</name>
</gene>
<feature type="binding site" evidence="9">
    <location>
        <position position="198"/>
    </location>
    <ligand>
        <name>Mn(2+)</name>
        <dbReference type="ChEBI" id="CHEBI:29035"/>
    </ligand>
</feature>
<keyword evidence="9" id="KW-0533">Nickel</keyword>
<evidence type="ECO:0000256" key="9">
    <source>
        <dbReference type="PIRSR" id="PIRSR601088-3"/>
    </source>
</evidence>
<feature type="active site" description="Proton donor" evidence="7">
    <location>
        <position position="168"/>
    </location>
</feature>
<dbReference type="InterPro" id="IPR015955">
    <property type="entry name" value="Lactate_DH/Glyco_Ohase_4_C"/>
</dbReference>
<dbReference type="EMBL" id="FNQV01000001">
    <property type="protein sequence ID" value="SDZ77438.1"/>
    <property type="molecule type" value="Genomic_DNA"/>
</dbReference>
<dbReference type="GO" id="GO:0016616">
    <property type="term" value="F:oxidoreductase activity, acting on the CH-OH group of donors, NAD or NADP as acceptor"/>
    <property type="evidence" value="ECO:0007669"/>
    <property type="project" value="InterPro"/>
</dbReference>
<keyword evidence="5 9" id="KW-0464">Manganese</keyword>
<feature type="domain" description="Glycosyl hydrolase family 4 C-terminal" evidence="12">
    <location>
        <begin position="193"/>
        <end position="429"/>
    </location>
</feature>
<accession>A0A1H3VTM5</accession>
<dbReference type="Gene3D" id="3.90.110.10">
    <property type="entry name" value="Lactate dehydrogenase/glycoside hydrolase, family 4, C-terminal"/>
    <property type="match status" value="1"/>
</dbReference>
<dbReference type="PANTHER" id="PTHR32092:SF5">
    <property type="entry name" value="6-PHOSPHO-BETA-GLUCOSIDASE"/>
    <property type="match status" value="1"/>
</dbReference>
<dbReference type="OrthoDB" id="9767022at2"/>
<dbReference type="SUPFAM" id="SSF56327">
    <property type="entry name" value="LDH C-terminal domain-like"/>
    <property type="match status" value="1"/>
</dbReference>
<keyword evidence="3 11" id="KW-0378">Hydrolase</keyword>
<dbReference type="InterPro" id="IPR036291">
    <property type="entry name" value="NAD(P)-bd_dom_sf"/>
</dbReference>
<evidence type="ECO:0000256" key="7">
    <source>
        <dbReference type="PIRSR" id="PIRSR601088-1"/>
    </source>
</evidence>
<name>A0A1H3VTM5_9ACTO</name>
<dbReference type="GO" id="GO:0005975">
    <property type="term" value="P:carbohydrate metabolic process"/>
    <property type="evidence" value="ECO:0007669"/>
    <property type="project" value="InterPro"/>
</dbReference>
<dbReference type="InterPro" id="IPR022616">
    <property type="entry name" value="Glyco_hydro_4_C"/>
</dbReference>
<feature type="binding site" evidence="9">
    <location>
        <position position="167"/>
    </location>
    <ligand>
        <name>Mn(2+)</name>
        <dbReference type="ChEBI" id="CHEBI:29035"/>
    </ligand>
</feature>
<organism evidence="13 14">
    <name type="scientific">Bowdeniella nasicola</name>
    <dbReference type="NCBI Taxonomy" id="208480"/>
    <lineage>
        <taxon>Bacteria</taxon>
        <taxon>Bacillati</taxon>
        <taxon>Actinomycetota</taxon>
        <taxon>Actinomycetes</taxon>
        <taxon>Actinomycetales</taxon>
        <taxon>Actinomycetaceae</taxon>
        <taxon>Bowdeniella</taxon>
    </lineage>
</organism>
<feature type="binding site" evidence="8">
    <location>
        <position position="146"/>
    </location>
    <ligand>
        <name>substrate</name>
    </ligand>
</feature>
<reference evidence="14" key="1">
    <citation type="submission" date="2016-10" db="EMBL/GenBank/DDBJ databases">
        <authorList>
            <person name="Varghese N."/>
            <person name="Submissions S."/>
        </authorList>
    </citation>
    <scope>NUCLEOTIDE SEQUENCE [LARGE SCALE GENOMIC DNA]</scope>
    <source>
        <strain evidence="14">KPR-1</strain>
    </source>
</reference>
<dbReference type="Pfam" id="PF11975">
    <property type="entry name" value="Glyco_hydro_4C"/>
    <property type="match status" value="1"/>
</dbReference>
<evidence type="ECO:0000256" key="11">
    <source>
        <dbReference type="RuleBase" id="RU361152"/>
    </source>
</evidence>
<dbReference type="SUPFAM" id="SSF51735">
    <property type="entry name" value="NAD(P)-binding Rossmann-fold domains"/>
    <property type="match status" value="1"/>
</dbReference>
<proteinExistence type="inferred from homology"/>
<dbReference type="RefSeq" id="WP_092561090.1">
    <property type="nucleotide sequence ID" value="NZ_FNQV01000001.1"/>
</dbReference>
<evidence type="ECO:0000256" key="10">
    <source>
        <dbReference type="PIRSR" id="PIRSR601088-4"/>
    </source>
</evidence>
<evidence type="ECO:0000313" key="13">
    <source>
        <dbReference type="EMBL" id="SDZ77438.1"/>
    </source>
</evidence>
<evidence type="ECO:0000256" key="2">
    <source>
        <dbReference type="ARBA" id="ARBA00022723"/>
    </source>
</evidence>
<feature type="binding site" evidence="8">
    <location>
        <position position="92"/>
    </location>
    <ligand>
        <name>substrate</name>
    </ligand>
</feature>
<evidence type="ECO:0000256" key="4">
    <source>
        <dbReference type="ARBA" id="ARBA00023027"/>
    </source>
</evidence>
<comment type="similarity">
    <text evidence="1 11">Belongs to the glycosyl hydrolase 4 family.</text>
</comment>
<evidence type="ECO:0000256" key="3">
    <source>
        <dbReference type="ARBA" id="ARBA00022801"/>
    </source>
</evidence>
<dbReference type="InterPro" id="IPR001088">
    <property type="entry name" value="Glyco_hydro_4"/>
</dbReference>
<dbReference type="GO" id="GO:0004553">
    <property type="term" value="F:hydrolase activity, hydrolyzing O-glycosyl compounds"/>
    <property type="evidence" value="ECO:0007669"/>
    <property type="project" value="InterPro"/>
</dbReference>
<dbReference type="Proteomes" id="UP000199288">
    <property type="component" value="Unassembled WGS sequence"/>
</dbReference>
<keyword evidence="9" id="KW-0170">Cobalt</keyword>
<evidence type="ECO:0000256" key="5">
    <source>
        <dbReference type="ARBA" id="ARBA00023211"/>
    </source>
</evidence>
<dbReference type="PANTHER" id="PTHR32092">
    <property type="entry name" value="6-PHOSPHO-BETA-GLUCOSIDASE-RELATED"/>
    <property type="match status" value="1"/>
</dbReference>
<keyword evidence="9" id="KW-0408">Iron</keyword>